<dbReference type="InterPro" id="IPR004037">
    <property type="entry name" value="Ribosomal_eL8-like_CS"/>
</dbReference>
<evidence type="ECO:0000259" key="4">
    <source>
        <dbReference type="PROSITE" id="PS50053"/>
    </source>
</evidence>
<dbReference type="PRINTS" id="PR00882">
    <property type="entry name" value="RIBOSOMALL7A"/>
</dbReference>
<dbReference type="InterPro" id="IPR039540">
    <property type="entry name" value="UBL3-like_ubiquitin_dom"/>
</dbReference>
<dbReference type="GO" id="GO:0042254">
    <property type="term" value="P:ribosome biogenesis"/>
    <property type="evidence" value="ECO:0007669"/>
    <property type="project" value="InterPro"/>
</dbReference>
<evidence type="ECO:0000313" key="5">
    <source>
        <dbReference type="EMBL" id="GER38898.1"/>
    </source>
</evidence>
<dbReference type="InterPro" id="IPR018492">
    <property type="entry name" value="Ribosomal_eL8/Nhp2"/>
</dbReference>
<dbReference type="InterPro" id="IPR001921">
    <property type="entry name" value="Ribosomal_eL8_euk"/>
</dbReference>
<comment type="similarity">
    <text evidence="1">Belongs to the eukaryotic ribosomal protein eL8 family.</text>
</comment>
<dbReference type="EMBL" id="BKCP01005550">
    <property type="protein sequence ID" value="GER38898.1"/>
    <property type="molecule type" value="Genomic_DNA"/>
</dbReference>
<dbReference type="InterPro" id="IPR004038">
    <property type="entry name" value="Ribosomal_eL8/eL30/eS12/Gad45"/>
</dbReference>
<dbReference type="PROSITE" id="PS01082">
    <property type="entry name" value="RIBOSOMAL_L7AE"/>
    <property type="match status" value="1"/>
</dbReference>
<dbReference type="GO" id="GO:0005840">
    <property type="term" value="C:ribosome"/>
    <property type="evidence" value="ECO:0007669"/>
    <property type="project" value="UniProtKB-KW"/>
</dbReference>
<gene>
    <name evidence="5" type="ORF">STAS_15445</name>
</gene>
<name>A0A5A7Q235_STRAF</name>
<dbReference type="PANTHER" id="PTHR46995:SF4">
    <property type="entry name" value="POLLEN OLE E 1 ALLERGEN AND EXTENSIN FAMILY PROTEIN"/>
    <property type="match status" value="1"/>
</dbReference>
<comment type="caution">
    <text evidence="5">The sequence shown here is derived from an EMBL/GenBank/DDBJ whole genome shotgun (WGS) entry which is preliminary data.</text>
</comment>
<dbReference type="Gene3D" id="3.30.1330.30">
    <property type="match status" value="1"/>
</dbReference>
<dbReference type="AlphaFoldDB" id="A0A5A7Q235"/>
<dbReference type="Pfam" id="PF01248">
    <property type="entry name" value="Ribosomal_L7Ae"/>
    <property type="match status" value="1"/>
</dbReference>
<dbReference type="InterPro" id="IPR029064">
    <property type="entry name" value="Ribosomal_eL30-like_sf"/>
</dbReference>
<evidence type="ECO:0000256" key="1">
    <source>
        <dbReference type="ARBA" id="ARBA00007337"/>
    </source>
</evidence>
<dbReference type="InterPro" id="IPR029071">
    <property type="entry name" value="Ubiquitin-like_domsf"/>
</dbReference>
<dbReference type="CDD" id="cd01814">
    <property type="entry name" value="Ubl_MUBs_plant"/>
    <property type="match status" value="1"/>
</dbReference>
<evidence type="ECO:0000256" key="3">
    <source>
        <dbReference type="ARBA" id="ARBA00023274"/>
    </source>
</evidence>
<keyword evidence="3" id="KW-0687">Ribonucleoprotein</keyword>
<dbReference type="Pfam" id="PF01190">
    <property type="entry name" value="Pollen_Ole_e_1"/>
    <property type="match status" value="1"/>
</dbReference>
<dbReference type="GO" id="GO:1990904">
    <property type="term" value="C:ribonucleoprotein complex"/>
    <property type="evidence" value="ECO:0007669"/>
    <property type="project" value="UniProtKB-KW"/>
</dbReference>
<feature type="domain" description="Ubiquitin-like" evidence="4">
    <location>
        <begin position="7"/>
        <end position="75"/>
    </location>
</feature>
<keyword evidence="2 5" id="KW-0689">Ribosomal protein</keyword>
<dbReference type="FunFam" id="3.30.1330.30:FF:000003">
    <property type="entry name" value="60S ribosomal protein L7a"/>
    <property type="match status" value="1"/>
</dbReference>
<dbReference type="OrthoDB" id="1588785at2759"/>
<dbReference type="Gene3D" id="3.10.20.90">
    <property type="entry name" value="Phosphatidylinositol 3-kinase Catalytic Subunit, Chain A, domain 1"/>
    <property type="match status" value="1"/>
</dbReference>
<protein>
    <submittedName>
        <fullName evidence="5">60S ribosomal protein L7a</fullName>
    </submittedName>
</protein>
<dbReference type="SUPFAM" id="SSF55315">
    <property type="entry name" value="L30e-like"/>
    <property type="match status" value="1"/>
</dbReference>
<dbReference type="Proteomes" id="UP000325081">
    <property type="component" value="Unassembled WGS sequence"/>
</dbReference>
<sequence>MPEEDLVELKFRLYDGSDIGPFRYSPAATVAMLKERIVTEWPKDKRIAPKVANDVKLISAGKVLDNSRTVGQCKMPFGDLPNVIITMHAVVQPSLARVKTVEAAKTSLSNPQITVMGLVYCDICSNNSFSKHSYYLPGVEVRIDCMFKAISPRTTEQISFSVNRTTNKHGIYKLEVPSVDGVQCARDKYFGNSCRATLISSSSSSCDVPGFWTTSEEVSVKSTQANFCIYSLNALSYRPSKRDTEFVAGQLCAPKKGVRAPAAAKKKAEKVVNPLFEKRPKQFGIGGALPPKKDLHRFVKWPQVVRIQRKKMILKQRLKVPPSIHQFSKTLDKNLATSLFKMLLKYRPEDKAQKKERLLKRAQAEAEGKTPELKKPIVVKYGLNHVTYLIEQNKAQLVVIAHDVDPIELVVWLPALCRKMEIPYCIVKGKARLGTIVHKKTASVLCLTSVKNEDKLEFSKILEAIKANFNDKYDELRKKWGGGVMGSKSQAKTKAKERLLAKEAAQRMT</sequence>
<dbReference type="InterPro" id="IPR000626">
    <property type="entry name" value="Ubiquitin-like_dom"/>
</dbReference>
<evidence type="ECO:0000313" key="6">
    <source>
        <dbReference type="Proteomes" id="UP000325081"/>
    </source>
</evidence>
<accession>A0A5A7Q235</accession>
<reference evidence="6" key="1">
    <citation type="journal article" date="2019" name="Curr. Biol.">
        <title>Genome Sequence of Striga asiatica Provides Insight into the Evolution of Plant Parasitism.</title>
        <authorList>
            <person name="Yoshida S."/>
            <person name="Kim S."/>
            <person name="Wafula E.K."/>
            <person name="Tanskanen J."/>
            <person name="Kim Y.M."/>
            <person name="Honaas L."/>
            <person name="Yang Z."/>
            <person name="Spallek T."/>
            <person name="Conn C.E."/>
            <person name="Ichihashi Y."/>
            <person name="Cheong K."/>
            <person name="Cui S."/>
            <person name="Der J.P."/>
            <person name="Gundlach H."/>
            <person name="Jiao Y."/>
            <person name="Hori C."/>
            <person name="Ishida J.K."/>
            <person name="Kasahara H."/>
            <person name="Kiba T."/>
            <person name="Kim M.S."/>
            <person name="Koo N."/>
            <person name="Laohavisit A."/>
            <person name="Lee Y.H."/>
            <person name="Lumba S."/>
            <person name="McCourt P."/>
            <person name="Mortimer J.C."/>
            <person name="Mutuku J.M."/>
            <person name="Nomura T."/>
            <person name="Sasaki-Sekimoto Y."/>
            <person name="Seto Y."/>
            <person name="Wang Y."/>
            <person name="Wakatake T."/>
            <person name="Sakakibara H."/>
            <person name="Demura T."/>
            <person name="Yamaguchi S."/>
            <person name="Yoneyama K."/>
            <person name="Manabe R.I."/>
            <person name="Nelson D.C."/>
            <person name="Schulman A.H."/>
            <person name="Timko M.P."/>
            <person name="dePamphilis C.W."/>
            <person name="Choi D."/>
            <person name="Shirasu K."/>
        </authorList>
    </citation>
    <scope>NUCLEOTIDE SEQUENCE [LARGE SCALE GENOMIC DNA]</scope>
    <source>
        <strain evidence="6">cv. UVA1</strain>
    </source>
</reference>
<organism evidence="5 6">
    <name type="scientific">Striga asiatica</name>
    <name type="common">Asiatic witchweed</name>
    <name type="synonym">Buchnera asiatica</name>
    <dbReference type="NCBI Taxonomy" id="4170"/>
    <lineage>
        <taxon>Eukaryota</taxon>
        <taxon>Viridiplantae</taxon>
        <taxon>Streptophyta</taxon>
        <taxon>Embryophyta</taxon>
        <taxon>Tracheophyta</taxon>
        <taxon>Spermatophyta</taxon>
        <taxon>Magnoliopsida</taxon>
        <taxon>eudicotyledons</taxon>
        <taxon>Gunneridae</taxon>
        <taxon>Pentapetalae</taxon>
        <taxon>asterids</taxon>
        <taxon>lamiids</taxon>
        <taxon>Lamiales</taxon>
        <taxon>Orobanchaceae</taxon>
        <taxon>Buchnereae</taxon>
        <taxon>Striga</taxon>
    </lineage>
</organism>
<proteinExistence type="inferred from homology"/>
<evidence type="ECO:0000256" key="2">
    <source>
        <dbReference type="ARBA" id="ARBA00022980"/>
    </source>
</evidence>
<dbReference type="PANTHER" id="PTHR46995">
    <property type="entry name" value="OS09G0508200 PROTEIN"/>
    <property type="match status" value="1"/>
</dbReference>
<keyword evidence="6" id="KW-1185">Reference proteome</keyword>
<dbReference type="SUPFAM" id="SSF54236">
    <property type="entry name" value="Ubiquitin-like"/>
    <property type="match status" value="1"/>
</dbReference>
<dbReference type="PROSITE" id="PS50053">
    <property type="entry name" value="UBIQUITIN_2"/>
    <property type="match status" value="1"/>
</dbReference>
<dbReference type="PRINTS" id="PR00881">
    <property type="entry name" value="L7ARS6FAMILY"/>
</dbReference>
<dbReference type="Pfam" id="PF13881">
    <property type="entry name" value="Rad60-SLD_2"/>
    <property type="match status" value="1"/>
</dbReference>